<accession>A0A0N1ITT7</accession>
<feature type="compositionally biased region" description="Gly residues" evidence="1">
    <location>
        <begin position="21"/>
        <end position="34"/>
    </location>
</feature>
<evidence type="ECO:0000256" key="1">
    <source>
        <dbReference type="SAM" id="MobiDB-lite"/>
    </source>
</evidence>
<feature type="region of interest" description="Disordered" evidence="1">
    <location>
        <begin position="91"/>
        <end position="134"/>
    </location>
</feature>
<gene>
    <name evidence="2" type="ORF">WN51_10465</name>
</gene>
<name>A0A0N1ITT7_9HYME</name>
<dbReference type="Proteomes" id="UP000053105">
    <property type="component" value="Unassembled WGS sequence"/>
</dbReference>
<keyword evidence="3" id="KW-1185">Reference proteome</keyword>
<feature type="region of interest" description="Disordered" evidence="1">
    <location>
        <begin position="1"/>
        <end position="38"/>
    </location>
</feature>
<evidence type="ECO:0000313" key="2">
    <source>
        <dbReference type="EMBL" id="KOX77071.1"/>
    </source>
</evidence>
<dbReference type="EMBL" id="KQ435736">
    <property type="protein sequence ID" value="KOX77071.1"/>
    <property type="molecule type" value="Genomic_DNA"/>
</dbReference>
<dbReference type="AlphaFoldDB" id="A0A0N1ITT7"/>
<feature type="compositionally biased region" description="Basic and acidic residues" evidence="1">
    <location>
        <begin position="98"/>
        <end position="126"/>
    </location>
</feature>
<protein>
    <submittedName>
        <fullName evidence="2">Uncharacterized protein</fullName>
    </submittedName>
</protein>
<proteinExistence type="predicted"/>
<organism evidence="2 3">
    <name type="scientific">Melipona quadrifasciata</name>
    <dbReference type="NCBI Taxonomy" id="166423"/>
    <lineage>
        <taxon>Eukaryota</taxon>
        <taxon>Metazoa</taxon>
        <taxon>Ecdysozoa</taxon>
        <taxon>Arthropoda</taxon>
        <taxon>Hexapoda</taxon>
        <taxon>Insecta</taxon>
        <taxon>Pterygota</taxon>
        <taxon>Neoptera</taxon>
        <taxon>Endopterygota</taxon>
        <taxon>Hymenoptera</taxon>
        <taxon>Apocrita</taxon>
        <taxon>Aculeata</taxon>
        <taxon>Apoidea</taxon>
        <taxon>Anthophila</taxon>
        <taxon>Apidae</taxon>
        <taxon>Melipona</taxon>
    </lineage>
</organism>
<evidence type="ECO:0000313" key="3">
    <source>
        <dbReference type="Proteomes" id="UP000053105"/>
    </source>
</evidence>
<reference evidence="2 3" key="1">
    <citation type="submission" date="2015-07" db="EMBL/GenBank/DDBJ databases">
        <title>The genome of Melipona quadrifasciata.</title>
        <authorList>
            <person name="Pan H."/>
            <person name="Kapheim K."/>
        </authorList>
    </citation>
    <scope>NUCLEOTIDE SEQUENCE [LARGE SCALE GENOMIC DNA]</scope>
    <source>
        <strain evidence="2">0111107301</strain>
        <tissue evidence="2">Whole body</tissue>
    </source>
</reference>
<sequence length="134" mass="14666">MGVNRERRSGGGRVPCPRGAGWSGEGRSSDGGGTVRWWGTDGSMMPAVLDDSKRQSVSGPLEAALLTFYLIEHRSPQPWVTSAALPHRLSGEQVFGKIGDEERKEEPEGQKEGAMERDGGRKREEEASLWCNHC</sequence>